<sequence>MTALKKENQIIFYSIKGSTIKKVFIIDLVTGTGIYYIVKFISASVLIGMIGSVVGTEGIKKVFKCQLQ</sequence>
<proteinExistence type="predicted"/>
<feature type="transmembrane region" description="Helical" evidence="1">
    <location>
        <begin position="34"/>
        <end position="54"/>
    </location>
</feature>
<keyword evidence="3" id="KW-1185">Reference proteome</keyword>
<comment type="caution">
    <text evidence="2">The sequence shown here is derived from an EMBL/GenBank/DDBJ whole genome shotgun (WGS) entry which is preliminary data.</text>
</comment>
<protein>
    <submittedName>
        <fullName evidence="2">Uncharacterized protein</fullName>
    </submittedName>
</protein>
<reference evidence="2 3" key="1">
    <citation type="journal article" date="2010" name="Int. J. Syst. Evol. Microbiol.">
        <title>Bacillus horneckiae sp. nov., isolated from a spacecraft-assembly clean room.</title>
        <authorList>
            <person name="Vaishampayan P."/>
            <person name="Probst A."/>
            <person name="Krishnamurthi S."/>
            <person name="Ghosh S."/>
            <person name="Osman S."/>
            <person name="McDowall A."/>
            <person name="Ruckmani A."/>
            <person name="Mayilraj S."/>
            <person name="Venkateswaran K."/>
        </authorList>
    </citation>
    <scope>NUCLEOTIDE SEQUENCE [LARGE SCALE GENOMIC DNA]</scope>
    <source>
        <strain evidence="3">1PO1SC</strain>
    </source>
</reference>
<evidence type="ECO:0000313" key="2">
    <source>
        <dbReference type="EMBL" id="PKG27604.1"/>
    </source>
</evidence>
<accession>A0A2N0ZDM1</accession>
<dbReference type="EMBL" id="PISD01000040">
    <property type="protein sequence ID" value="PKG27604.1"/>
    <property type="molecule type" value="Genomic_DNA"/>
</dbReference>
<evidence type="ECO:0000256" key="1">
    <source>
        <dbReference type="SAM" id="Phobius"/>
    </source>
</evidence>
<name>A0A2N0ZDM1_9BACI</name>
<evidence type="ECO:0000313" key="3">
    <source>
        <dbReference type="Proteomes" id="UP000233343"/>
    </source>
</evidence>
<organism evidence="2 3">
    <name type="scientific">Cytobacillus horneckiae</name>
    <dbReference type="NCBI Taxonomy" id="549687"/>
    <lineage>
        <taxon>Bacteria</taxon>
        <taxon>Bacillati</taxon>
        <taxon>Bacillota</taxon>
        <taxon>Bacilli</taxon>
        <taxon>Bacillales</taxon>
        <taxon>Bacillaceae</taxon>
        <taxon>Cytobacillus</taxon>
    </lineage>
</organism>
<keyword evidence="1" id="KW-1133">Transmembrane helix</keyword>
<keyword evidence="1" id="KW-0812">Transmembrane</keyword>
<dbReference type="AlphaFoldDB" id="A0A2N0ZDM1"/>
<gene>
    <name evidence="2" type="ORF">CWS20_17920</name>
</gene>
<dbReference type="Proteomes" id="UP000233343">
    <property type="component" value="Unassembled WGS sequence"/>
</dbReference>
<keyword evidence="1" id="KW-0472">Membrane</keyword>